<dbReference type="PANTHER" id="PTHR43669">
    <property type="entry name" value="5-KETO-D-GLUCONATE 5-REDUCTASE"/>
    <property type="match status" value="1"/>
</dbReference>
<organism evidence="4 5">
    <name type="scientific">Agrococcus baldri</name>
    <dbReference type="NCBI Taxonomy" id="153730"/>
    <lineage>
        <taxon>Bacteria</taxon>
        <taxon>Bacillati</taxon>
        <taxon>Actinomycetota</taxon>
        <taxon>Actinomycetes</taxon>
        <taxon>Micrococcales</taxon>
        <taxon>Microbacteriaceae</taxon>
        <taxon>Agrococcus</taxon>
    </lineage>
</organism>
<evidence type="ECO:0000259" key="3">
    <source>
        <dbReference type="SMART" id="SM00822"/>
    </source>
</evidence>
<protein>
    <submittedName>
        <fullName evidence="4">Oxidoreductase</fullName>
    </submittedName>
</protein>
<comment type="caution">
    <text evidence="4">The sequence shown here is derived from an EMBL/GenBank/DDBJ whole genome shotgun (WGS) entry which is preliminary data.</text>
</comment>
<dbReference type="InterPro" id="IPR020904">
    <property type="entry name" value="Sc_DH/Rdtase_CS"/>
</dbReference>
<dbReference type="PRINTS" id="PR00081">
    <property type="entry name" value="GDHRDH"/>
</dbReference>
<dbReference type="InterPro" id="IPR036291">
    <property type="entry name" value="NAD(P)-bd_dom_sf"/>
</dbReference>
<dbReference type="Proteomes" id="UP000321749">
    <property type="component" value="Unassembled WGS sequence"/>
</dbReference>
<dbReference type="InterPro" id="IPR002347">
    <property type="entry name" value="SDR_fam"/>
</dbReference>
<accession>A0AA87RK51</accession>
<gene>
    <name evidence="4" type="ORF">ABA31_29610</name>
</gene>
<dbReference type="FunFam" id="3.40.50.720:FF:000084">
    <property type="entry name" value="Short-chain dehydrogenase reductase"/>
    <property type="match status" value="1"/>
</dbReference>
<evidence type="ECO:0000256" key="1">
    <source>
        <dbReference type="ARBA" id="ARBA00006484"/>
    </source>
</evidence>
<dbReference type="AlphaFoldDB" id="A0AA87RK51"/>
<dbReference type="GO" id="GO:0016491">
    <property type="term" value="F:oxidoreductase activity"/>
    <property type="evidence" value="ECO:0007669"/>
    <property type="project" value="UniProtKB-KW"/>
</dbReference>
<sequence>MTKPVAVVTGGGSGLGLATVRRLVHDGWDVAVLELDDAASARAQEEIPGLIAVHCDVRDAASVDEAFVRIARSHPRIDALICAAGVLRVGALAEMEVEEFDLVFDVNVRGSWLAVKAAVPMLRDAQGGSGGSIVLLASIAALRHRINSGAYAASKSAVATLCRVLAAELAPSGIRINAIAPGTVDTPMTHGHFAPVSDGGYRANAPAPLGRYTSQEDVAGAVAFLLGPDAGFISGAVIPVDGATSAALR</sequence>
<dbReference type="RefSeq" id="WP_146797496.1">
    <property type="nucleotide sequence ID" value="NZ_BJUU01000033.1"/>
</dbReference>
<keyword evidence="5" id="KW-1185">Reference proteome</keyword>
<reference evidence="4 5" key="1">
    <citation type="submission" date="2019-07" db="EMBL/GenBank/DDBJ databases">
        <title>Whole genome shotgun sequence of Agrococcus baldri NBRC 103055.</title>
        <authorList>
            <person name="Hosoyama A."/>
            <person name="Uohara A."/>
            <person name="Ohji S."/>
            <person name="Ichikawa N."/>
        </authorList>
    </citation>
    <scope>NUCLEOTIDE SEQUENCE [LARGE SCALE GENOMIC DNA]</scope>
    <source>
        <strain evidence="4 5">NBRC 103055</strain>
    </source>
</reference>
<dbReference type="SUPFAM" id="SSF51735">
    <property type="entry name" value="NAD(P)-binding Rossmann-fold domains"/>
    <property type="match status" value="1"/>
</dbReference>
<dbReference type="CDD" id="cd05233">
    <property type="entry name" value="SDR_c"/>
    <property type="match status" value="1"/>
</dbReference>
<feature type="domain" description="Ketoreductase" evidence="3">
    <location>
        <begin position="4"/>
        <end position="182"/>
    </location>
</feature>
<evidence type="ECO:0000313" key="5">
    <source>
        <dbReference type="Proteomes" id="UP000321749"/>
    </source>
</evidence>
<dbReference type="Pfam" id="PF13561">
    <property type="entry name" value="adh_short_C2"/>
    <property type="match status" value="1"/>
</dbReference>
<dbReference type="SMART" id="SM00822">
    <property type="entry name" value="PKS_KR"/>
    <property type="match status" value="1"/>
</dbReference>
<dbReference type="Gene3D" id="3.40.50.720">
    <property type="entry name" value="NAD(P)-binding Rossmann-like Domain"/>
    <property type="match status" value="1"/>
</dbReference>
<dbReference type="PRINTS" id="PR00080">
    <property type="entry name" value="SDRFAMILY"/>
</dbReference>
<comment type="similarity">
    <text evidence="1">Belongs to the short-chain dehydrogenases/reductases (SDR) family.</text>
</comment>
<dbReference type="EMBL" id="BJUU01000033">
    <property type="protein sequence ID" value="GEK81610.1"/>
    <property type="molecule type" value="Genomic_DNA"/>
</dbReference>
<evidence type="ECO:0000256" key="2">
    <source>
        <dbReference type="ARBA" id="ARBA00023002"/>
    </source>
</evidence>
<name>A0AA87RK51_9MICO</name>
<dbReference type="InterPro" id="IPR057326">
    <property type="entry name" value="KR_dom"/>
</dbReference>
<dbReference type="PROSITE" id="PS00061">
    <property type="entry name" value="ADH_SHORT"/>
    <property type="match status" value="1"/>
</dbReference>
<dbReference type="PANTHER" id="PTHR43669:SF3">
    <property type="entry name" value="ALCOHOL DEHYDROGENASE, PUTATIVE (AFU_ORTHOLOGUE AFUA_3G03445)-RELATED"/>
    <property type="match status" value="1"/>
</dbReference>
<proteinExistence type="inferred from homology"/>
<keyword evidence="2" id="KW-0560">Oxidoreductase</keyword>
<evidence type="ECO:0000313" key="4">
    <source>
        <dbReference type="EMBL" id="GEK81610.1"/>
    </source>
</evidence>